<accession>A0A8J2J6X4</accession>
<organism evidence="6 7">
    <name type="scientific">Allacma fusca</name>
    <dbReference type="NCBI Taxonomy" id="39272"/>
    <lineage>
        <taxon>Eukaryota</taxon>
        <taxon>Metazoa</taxon>
        <taxon>Ecdysozoa</taxon>
        <taxon>Arthropoda</taxon>
        <taxon>Hexapoda</taxon>
        <taxon>Collembola</taxon>
        <taxon>Symphypleona</taxon>
        <taxon>Sminthuridae</taxon>
        <taxon>Allacma</taxon>
    </lineage>
</organism>
<dbReference type="OrthoDB" id="262529at2759"/>
<dbReference type="AlphaFoldDB" id="A0A8J2J6X4"/>
<evidence type="ECO:0000256" key="4">
    <source>
        <dbReference type="ARBA" id="ARBA00022839"/>
    </source>
</evidence>
<sequence length="476" mass="53865">MDWGKNNVNAGPLPEMKEICIDHFVGKDLESTAFFLSHAHTDHTVGLETEAFLERLKEPGIKLYCQAITPILLGDFERYLGGEAGIEKLVRCGKLVPLDAEKTVEIEIPAKPSSYFVELTLLPAGHCPGSVMFLFESGSKRILHTGDCRISVDDLKVMRHLHVGPLSSGHVKSIDHLFVDSTFCSKSAEVFPDRRIAFEEAINYVRNHLKRGDKYYIKLKFAARFAHEYIIQELFKVFRHKVHVNKNRFMIYEQIPGLRDCVTLSPSTPFHLCDKTECFCGKETLTVRLSSMWYTKAQAETRSPIMKKGSFLTVCYSMHSSLTEIAKMIDYLKPVAVTPVVKPNGCSMQEVQEALISLCGWRFEYEDYQSGKSHLITEDSLSCDKSPRPLDGNEDAEECCISLPKRAKIDESNSKWNYCFTPSPTKSASSSRENSQEIIADGLDFSTLDNNPGTSKVVNNLKHTWRKQDFHENHGF</sequence>
<dbReference type="GO" id="GO:0036297">
    <property type="term" value="P:interstrand cross-link repair"/>
    <property type="evidence" value="ECO:0007669"/>
    <property type="project" value="TreeGrafter"/>
</dbReference>
<dbReference type="SMART" id="SM00849">
    <property type="entry name" value="Lactamase_B"/>
    <property type="match status" value="1"/>
</dbReference>
<dbReference type="GO" id="GO:0000723">
    <property type="term" value="P:telomere maintenance"/>
    <property type="evidence" value="ECO:0007669"/>
    <property type="project" value="TreeGrafter"/>
</dbReference>
<dbReference type="InterPro" id="IPR011084">
    <property type="entry name" value="DRMBL"/>
</dbReference>
<protein>
    <recommendedName>
        <fullName evidence="5">Metallo-beta-lactamase domain-containing protein</fullName>
    </recommendedName>
</protein>
<evidence type="ECO:0000313" key="6">
    <source>
        <dbReference type="EMBL" id="CAG7689509.1"/>
    </source>
</evidence>
<dbReference type="EMBL" id="CAJVCH010020490">
    <property type="protein sequence ID" value="CAG7689509.1"/>
    <property type="molecule type" value="Genomic_DNA"/>
</dbReference>
<evidence type="ECO:0000313" key="7">
    <source>
        <dbReference type="Proteomes" id="UP000708208"/>
    </source>
</evidence>
<proteinExistence type="predicted"/>
<dbReference type="Pfam" id="PF07522">
    <property type="entry name" value="DRMBL"/>
    <property type="match status" value="1"/>
</dbReference>
<keyword evidence="4" id="KW-0269">Exonuclease</keyword>
<feature type="domain" description="Metallo-beta-lactamase" evidence="5">
    <location>
        <begin position="19"/>
        <end position="208"/>
    </location>
</feature>
<keyword evidence="2" id="KW-0255">Endonuclease</keyword>
<dbReference type="GO" id="GO:0004519">
    <property type="term" value="F:endonuclease activity"/>
    <property type="evidence" value="ECO:0007669"/>
    <property type="project" value="UniProtKB-KW"/>
</dbReference>
<evidence type="ECO:0000256" key="1">
    <source>
        <dbReference type="ARBA" id="ARBA00022722"/>
    </source>
</evidence>
<evidence type="ECO:0000256" key="2">
    <source>
        <dbReference type="ARBA" id="ARBA00022759"/>
    </source>
</evidence>
<keyword evidence="3" id="KW-0378">Hydrolase</keyword>
<gene>
    <name evidence="6" type="ORF">AFUS01_LOCUS3408</name>
</gene>
<dbReference type="Proteomes" id="UP000708208">
    <property type="component" value="Unassembled WGS sequence"/>
</dbReference>
<dbReference type="PANTHER" id="PTHR23240">
    <property type="entry name" value="DNA CROSS-LINK REPAIR PROTEIN PSO2/SNM1-RELATED"/>
    <property type="match status" value="1"/>
</dbReference>
<evidence type="ECO:0000259" key="5">
    <source>
        <dbReference type="SMART" id="SM00849"/>
    </source>
</evidence>
<evidence type="ECO:0000256" key="3">
    <source>
        <dbReference type="ARBA" id="ARBA00022801"/>
    </source>
</evidence>
<dbReference type="GO" id="GO:0035312">
    <property type="term" value="F:5'-3' DNA exonuclease activity"/>
    <property type="evidence" value="ECO:0007669"/>
    <property type="project" value="TreeGrafter"/>
</dbReference>
<comment type="caution">
    <text evidence="6">The sequence shown here is derived from an EMBL/GenBank/DDBJ whole genome shotgun (WGS) entry which is preliminary data.</text>
</comment>
<dbReference type="GO" id="GO:0006303">
    <property type="term" value="P:double-strand break repair via nonhomologous end joining"/>
    <property type="evidence" value="ECO:0007669"/>
    <property type="project" value="TreeGrafter"/>
</dbReference>
<dbReference type="GO" id="GO:0003684">
    <property type="term" value="F:damaged DNA binding"/>
    <property type="evidence" value="ECO:0007669"/>
    <property type="project" value="TreeGrafter"/>
</dbReference>
<reference evidence="6" key="1">
    <citation type="submission" date="2021-06" db="EMBL/GenBank/DDBJ databases">
        <authorList>
            <person name="Hodson N. C."/>
            <person name="Mongue J. A."/>
            <person name="Jaron S. K."/>
        </authorList>
    </citation>
    <scope>NUCLEOTIDE SEQUENCE</scope>
</reference>
<keyword evidence="7" id="KW-1185">Reference proteome</keyword>
<dbReference type="PANTHER" id="PTHR23240:SF8">
    <property type="entry name" value="PROTEIN ARTEMIS"/>
    <property type="match status" value="1"/>
</dbReference>
<name>A0A8J2J6X4_9HEXA</name>
<dbReference type="InterPro" id="IPR001279">
    <property type="entry name" value="Metallo-B-lactamas"/>
</dbReference>
<keyword evidence="1" id="KW-0540">Nuclease</keyword>